<organism evidence="2 3">
    <name type="scientific">Sphingomonas phage Kharn</name>
    <dbReference type="NCBI Taxonomy" id="2686312"/>
    <lineage>
        <taxon>Viruses</taxon>
        <taxon>Duplodnaviria</taxon>
        <taxon>Heunggongvirae</taxon>
        <taxon>Uroviricota</taxon>
        <taxon>Caudoviricetes</taxon>
        <taxon>Johnpaulvirinae</taxon>
        <taxon>Kharnvirus</taxon>
        <taxon>Kharnvirus kharn</taxon>
    </lineage>
</organism>
<feature type="compositionally biased region" description="Polar residues" evidence="1">
    <location>
        <begin position="71"/>
        <end position="86"/>
    </location>
</feature>
<sequence>MAKKLTAGDKSLLAVIVAAMANADAPFHMATPAVVKNLLDNGMVETNTEITDGDKVAVRATEKGQAEAPAPSSNEGNTNVTDTNTAAPAASQFALIEGAVLPEGRAPRSSSVYPFETMNVGQSFFVPATEDKPNPAKSLASTISSANKRFSKEGADGRKFTVKPVKSGVAYGAFTAPADGALVQRAS</sequence>
<dbReference type="Pfam" id="PF23978">
    <property type="entry name" value="DUF7303"/>
    <property type="match status" value="1"/>
</dbReference>
<keyword evidence="3" id="KW-1185">Reference proteome</keyword>
<protein>
    <submittedName>
        <fullName evidence="2">Uncharacterized protein</fullName>
    </submittedName>
</protein>
<dbReference type="RefSeq" id="YP_010738259.1">
    <property type="nucleotide sequence ID" value="NC_073024.1"/>
</dbReference>
<dbReference type="Proteomes" id="UP000501971">
    <property type="component" value="Segment"/>
</dbReference>
<dbReference type="EMBL" id="MN734439">
    <property type="protein sequence ID" value="QJD54553.1"/>
    <property type="molecule type" value="Genomic_DNA"/>
</dbReference>
<dbReference type="InterPro" id="IPR055727">
    <property type="entry name" value="DUF7303"/>
</dbReference>
<reference evidence="2 3" key="1">
    <citation type="submission" date="2019-11" db="EMBL/GenBank/DDBJ databases">
        <authorList>
            <person name="Hylling O."/>
            <person name="Hansen L.H."/>
            <person name="Johansen A."/>
        </authorList>
    </citation>
    <scope>NUCLEOTIDE SEQUENCE [LARGE SCALE GENOMIC DNA]</scope>
</reference>
<accession>A0A6M3TA14</accession>
<name>A0A6M3TA14_9CAUD</name>
<dbReference type="KEGG" id="vg:79585625"/>
<feature type="region of interest" description="Disordered" evidence="1">
    <location>
        <begin position="61"/>
        <end position="86"/>
    </location>
</feature>
<dbReference type="GeneID" id="79585625"/>
<evidence type="ECO:0000313" key="2">
    <source>
        <dbReference type="EMBL" id="QJD54553.1"/>
    </source>
</evidence>
<proteinExistence type="predicted"/>
<evidence type="ECO:0000256" key="1">
    <source>
        <dbReference type="SAM" id="MobiDB-lite"/>
    </source>
</evidence>
<evidence type="ECO:0000313" key="3">
    <source>
        <dbReference type="Proteomes" id="UP000501971"/>
    </source>
</evidence>